<proteinExistence type="predicted"/>
<accession>A0ABV7WBU8</accession>
<gene>
    <name evidence="3" type="ORF">ACFOLH_02710</name>
</gene>
<dbReference type="EMBL" id="JBHRWW010000001">
    <property type="protein sequence ID" value="MFC3687249.1"/>
    <property type="molecule type" value="Genomic_DNA"/>
</dbReference>
<sequence>MAAGDRAREEIEDAKDSDEVDLLQRVGRYGYVVYGVFHVALAVLFWNLAFGGGGGEEASTSGAMQTLADQPFGMVVIWVVAVGLTLLSLWQLVEAVLDPDDDGTKGRLKATGKAVGYGVVAVAAWRFAVGGGGGGGSSEETLTGRLLQLPLGRVLVGLVAVGILVVAGYHVYKGLTRKYMEDVETLDLSRRARQVVDWSGRVGYPAKGVAYGSIGVLFLLAAVRADSEQAGGLDEGVTALRDAPGGQYLIAAIGLGFALFGVYCLARARSAGDAVGFGRG</sequence>
<feature type="transmembrane region" description="Helical" evidence="1">
    <location>
        <begin position="245"/>
        <end position="266"/>
    </location>
</feature>
<feature type="transmembrane region" description="Helical" evidence="1">
    <location>
        <begin position="31"/>
        <end position="52"/>
    </location>
</feature>
<protein>
    <submittedName>
        <fullName evidence="3">DUF1206 domain-containing protein</fullName>
    </submittedName>
</protein>
<keyword evidence="1" id="KW-0812">Transmembrane</keyword>
<keyword evidence="4" id="KW-1185">Reference proteome</keyword>
<evidence type="ECO:0000256" key="1">
    <source>
        <dbReference type="SAM" id="Phobius"/>
    </source>
</evidence>
<dbReference type="Pfam" id="PF06724">
    <property type="entry name" value="DUF1206"/>
    <property type="match status" value="3"/>
</dbReference>
<feature type="transmembrane region" description="Helical" evidence="1">
    <location>
        <begin position="72"/>
        <end position="93"/>
    </location>
</feature>
<dbReference type="InterPro" id="IPR009597">
    <property type="entry name" value="DUF1206"/>
</dbReference>
<organism evidence="3 4">
    <name type="scientific">Aquipuribacter hungaricus</name>
    <dbReference type="NCBI Taxonomy" id="545624"/>
    <lineage>
        <taxon>Bacteria</taxon>
        <taxon>Bacillati</taxon>
        <taxon>Actinomycetota</taxon>
        <taxon>Actinomycetes</taxon>
        <taxon>Micrococcales</taxon>
        <taxon>Intrasporangiaceae</taxon>
        <taxon>Aquipuribacter</taxon>
    </lineage>
</organism>
<dbReference type="RefSeq" id="WP_340292887.1">
    <property type="nucleotide sequence ID" value="NZ_JBBEOI010000087.1"/>
</dbReference>
<evidence type="ECO:0000259" key="2">
    <source>
        <dbReference type="Pfam" id="PF06724"/>
    </source>
</evidence>
<evidence type="ECO:0000313" key="3">
    <source>
        <dbReference type="EMBL" id="MFC3687249.1"/>
    </source>
</evidence>
<keyword evidence="1" id="KW-1133">Transmembrane helix</keyword>
<dbReference type="Proteomes" id="UP001595685">
    <property type="component" value="Unassembled WGS sequence"/>
</dbReference>
<feature type="domain" description="DUF1206" evidence="2">
    <location>
        <begin position="30"/>
        <end position="97"/>
    </location>
</feature>
<name>A0ABV7WBU8_9MICO</name>
<evidence type="ECO:0000313" key="4">
    <source>
        <dbReference type="Proteomes" id="UP001595685"/>
    </source>
</evidence>
<reference evidence="4" key="1">
    <citation type="journal article" date="2019" name="Int. J. Syst. Evol. Microbiol.">
        <title>The Global Catalogue of Microorganisms (GCM) 10K type strain sequencing project: providing services to taxonomists for standard genome sequencing and annotation.</title>
        <authorList>
            <consortium name="The Broad Institute Genomics Platform"/>
            <consortium name="The Broad Institute Genome Sequencing Center for Infectious Disease"/>
            <person name="Wu L."/>
            <person name="Ma J."/>
        </authorList>
    </citation>
    <scope>NUCLEOTIDE SEQUENCE [LARGE SCALE GENOMIC DNA]</scope>
    <source>
        <strain evidence="4">NCAIM B.02333</strain>
    </source>
</reference>
<feature type="transmembrane region" description="Helical" evidence="1">
    <location>
        <begin position="114"/>
        <end position="134"/>
    </location>
</feature>
<feature type="transmembrane region" description="Helical" evidence="1">
    <location>
        <begin position="154"/>
        <end position="172"/>
    </location>
</feature>
<feature type="transmembrane region" description="Helical" evidence="1">
    <location>
        <begin position="208"/>
        <end position="225"/>
    </location>
</feature>
<comment type="caution">
    <text evidence="3">The sequence shown here is derived from an EMBL/GenBank/DDBJ whole genome shotgun (WGS) entry which is preliminary data.</text>
</comment>
<feature type="domain" description="DUF1206" evidence="2">
    <location>
        <begin position="202"/>
        <end position="270"/>
    </location>
</feature>
<keyword evidence="1" id="KW-0472">Membrane</keyword>
<feature type="domain" description="DUF1206" evidence="2">
    <location>
        <begin position="110"/>
        <end position="177"/>
    </location>
</feature>